<keyword evidence="3 6" id="KW-0812">Transmembrane</keyword>
<evidence type="ECO:0000313" key="9">
    <source>
        <dbReference type="EMBL" id="VAW48254.1"/>
    </source>
</evidence>
<reference evidence="9" key="1">
    <citation type="submission" date="2018-06" db="EMBL/GenBank/DDBJ databases">
        <authorList>
            <person name="Zhirakovskaya E."/>
        </authorList>
    </citation>
    <scope>NUCLEOTIDE SEQUENCE</scope>
</reference>
<evidence type="ECO:0000256" key="3">
    <source>
        <dbReference type="ARBA" id="ARBA00022692"/>
    </source>
</evidence>
<name>A0A3B0WXC5_9ZZZZ</name>
<dbReference type="InterPro" id="IPR050445">
    <property type="entry name" value="Bact_polysacc_biosynth/exp"/>
</dbReference>
<organism evidence="9">
    <name type="scientific">hydrothermal vent metagenome</name>
    <dbReference type="NCBI Taxonomy" id="652676"/>
    <lineage>
        <taxon>unclassified sequences</taxon>
        <taxon>metagenomes</taxon>
        <taxon>ecological metagenomes</taxon>
    </lineage>
</organism>
<dbReference type="SUPFAM" id="SSF160355">
    <property type="entry name" value="Bacterial polysaccharide co-polymerase-like"/>
    <property type="match status" value="1"/>
</dbReference>
<dbReference type="EMBL" id="UOFC01000195">
    <property type="protein sequence ID" value="VAW48254.1"/>
    <property type="molecule type" value="Genomic_DNA"/>
</dbReference>
<sequence length="366" mass="40713">MDQSNTAQMPQNDEIDLFELWEGLVQEKLTILISLLTVLAVALVYVFSVTPVYKASTYLLPPKLDGVIPMNVLAEVVSNTVNSTESVFALFQTNLKSRQSLTVIFNQYDLAKMYEPNIDALVEAEKMKVQNKALTQFFQDFSVQILDKEVLSAGMSVQLSLALSDVQVAEILNAIVQQAEQQTVNHIARQLKSEKRAQEQFVQQKISSARQVEQSRRLDRIAQLDEAIQITKGLNLNNPMPSGPTLNVNNLNETGGYEGVALYLLGSDLLEAAKKVLEQRKNDDAFIAKLRGWQESLQLLKSFKIEPEKFGVVQVDQAALFAEKIKPNKGLVLAVAGVLGLMLGVFIALIRRAIKKRKEESALNPV</sequence>
<feature type="transmembrane region" description="Helical" evidence="6">
    <location>
        <begin position="330"/>
        <end position="350"/>
    </location>
</feature>
<evidence type="ECO:0000259" key="8">
    <source>
        <dbReference type="Pfam" id="PF13807"/>
    </source>
</evidence>
<feature type="domain" description="Tyrosine-protein kinase G-rich" evidence="8">
    <location>
        <begin position="315"/>
        <end position="353"/>
    </location>
</feature>
<feature type="transmembrane region" description="Helical" evidence="6">
    <location>
        <begin position="29"/>
        <end position="53"/>
    </location>
</feature>
<evidence type="ECO:0000259" key="7">
    <source>
        <dbReference type="Pfam" id="PF02706"/>
    </source>
</evidence>
<dbReference type="AlphaFoldDB" id="A0A3B0WXC5"/>
<dbReference type="Pfam" id="PF13807">
    <property type="entry name" value="GNVR"/>
    <property type="match status" value="1"/>
</dbReference>
<protein>
    <submittedName>
        <fullName evidence="9">Regulator of length of O-antigen component of lipopolysaccharide chains</fullName>
    </submittedName>
</protein>
<keyword evidence="5 6" id="KW-0472">Membrane</keyword>
<dbReference type="Gene3D" id="3.30.1890.10">
    <property type="entry name" value="FepE-like"/>
    <property type="match status" value="1"/>
</dbReference>
<comment type="subcellular location">
    <subcellularLocation>
        <location evidence="1">Cell membrane</location>
        <topology evidence="1">Multi-pass membrane protein</topology>
    </subcellularLocation>
</comment>
<evidence type="ECO:0000256" key="4">
    <source>
        <dbReference type="ARBA" id="ARBA00022989"/>
    </source>
</evidence>
<dbReference type="GO" id="GO:0005886">
    <property type="term" value="C:plasma membrane"/>
    <property type="evidence" value="ECO:0007669"/>
    <property type="project" value="UniProtKB-SubCell"/>
</dbReference>
<evidence type="ECO:0000256" key="6">
    <source>
        <dbReference type="SAM" id="Phobius"/>
    </source>
</evidence>
<dbReference type="GO" id="GO:0004713">
    <property type="term" value="F:protein tyrosine kinase activity"/>
    <property type="evidence" value="ECO:0007669"/>
    <property type="project" value="TreeGrafter"/>
</dbReference>
<proteinExistence type="predicted"/>
<dbReference type="InterPro" id="IPR003856">
    <property type="entry name" value="LPS_length_determ_N"/>
</dbReference>
<evidence type="ECO:0000256" key="1">
    <source>
        <dbReference type="ARBA" id="ARBA00004651"/>
    </source>
</evidence>
<gene>
    <name evidence="9" type="ORF">MNBD_GAMMA03-1528</name>
</gene>
<keyword evidence="4 6" id="KW-1133">Transmembrane helix</keyword>
<keyword evidence="2" id="KW-1003">Cell membrane</keyword>
<accession>A0A3B0WXC5</accession>
<dbReference type="PANTHER" id="PTHR32309:SF13">
    <property type="entry name" value="FERRIC ENTEROBACTIN TRANSPORT PROTEIN FEPE"/>
    <property type="match status" value="1"/>
</dbReference>
<dbReference type="PANTHER" id="PTHR32309">
    <property type="entry name" value="TYROSINE-PROTEIN KINASE"/>
    <property type="match status" value="1"/>
</dbReference>
<feature type="domain" description="Polysaccharide chain length determinant N-terminal" evidence="7">
    <location>
        <begin position="13"/>
        <end position="102"/>
    </location>
</feature>
<evidence type="ECO:0000256" key="2">
    <source>
        <dbReference type="ARBA" id="ARBA00022475"/>
    </source>
</evidence>
<dbReference type="InterPro" id="IPR032807">
    <property type="entry name" value="GNVR"/>
</dbReference>
<evidence type="ECO:0000256" key="5">
    <source>
        <dbReference type="ARBA" id="ARBA00023136"/>
    </source>
</evidence>
<dbReference type="Pfam" id="PF02706">
    <property type="entry name" value="Wzz"/>
    <property type="match status" value="1"/>
</dbReference>